<feature type="non-terminal residue" evidence="1">
    <location>
        <position position="199"/>
    </location>
</feature>
<reference evidence="1" key="1">
    <citation type="journal article" date="2023" name="G3 (Bethesda)">
        <title>Whole genome assembly and annotation of the endangered Caribbean coral Acropora cervicornis.</title>
        <authorList>
            <person name="Selwyn J.D."/>
            <person name="Vollmer S.V."/>
        </authorList>
    </citation>
    <scope>NUCLEOTIDE SEQUENCE</scope>
    <source>
        <strain evidence="1">K2</strain>
    </source>
</reference>
<evidence type="ECO:0000313" key="1">
    <source>
        <dbReference type="EMBL" id="KAK2561882.1"/>
    </source>
</evidence>
<sequence length="199" mass="22698">MISWSYRRPVKFDDLVSFIDRKARIATNPVFGQITESSKILEARSIRGTVQKLLLKSRELSLAAQVNTDHGLDTELAIERCLKPANFGRIVSSQLHHFSDASEIGFGLVSYLRLSDDPEVKVDVNVRASVAAVPVCPVVEYFRRMSSWHRLKKSVARYLRYCENLQFASTHRKLAVYSPNTPCRRINMEEMKAAELQIL</sequence>
<dbReference type="PANTHER" id="PTHR47331:SF1">
    <property type="entry name" value="GAG-LIKE PROTEIN"/>
    <property type="match status" value="1"/>
</dbReference>
<dbReference type="EMBL" id="JARQWQ010000031">
    <property type="protein sequence ID" value="KAK2561882.1"/>
    <property type="molecule type" value="Genomic_DNA"/>
</dbReference>
<dbReference type="Proteomes" id="UP001249851">
    <property type="component" value="Unassembled WGS sequence"/>
</dbReference>
<name>A0AAD9QIH6_ACRCE</name>
<evidence type="ECO:0000313" key="2">
    <source>
        <dbReference type="Proteomes" id="UP001249851"/>
    </source>
</evidence>
<dbReference type="Pfam" id="PF05380">
    <property type="entry name" value="Peptidase_A17"/>
    <property type="match status" value="1"/>
</dbReference>
<comment type="caution">
    <text evidence="1">The sequence shown here is derived from an EMBL/GenBank/DDBJ whole genome shotgun (WGS) entry which is preliminary data.</text>
</comment>
<dbReference type="InterPro" id="IPR008042">
    <property type="entry name" value="Retrotrans_Pao"/>
</dbReference>
<organism evidence="1 2">
    <name type="scientific">Acropora cervicornis</name>
    <name type="common">Staghorn coral</name>
    <dbReference type="NCBI Taxonomy" id="6130"/>
    <lineage>
        <taxon>Eukaryota</taxon>
        <taxon>Metazoa</taxon>
        <taxon>Cnidaria</taxon>
        <taxon>Anthozoa</taxon>
        <taxon>Hexacorallia</taxon>
        <taxon>Scleractinia</taxon>
        <taxon>Astrocoeniina</taxon>
        <taxon>Acroporidae</taxon>
        <taxon>Acropora</taxon>
    </lineage>
</organism>
<dbReference type="PANTHER" id="PTHR47331">
    <property type="entry name" value="PHD-TYPE DOMAIN-CONTAINING PROTEIN"/>
    <property type="match status" value="1"/>
</dbReference>
<dbReference type="AlphaFoldDB" id="A0AAD9QIH6"/>
<proteinExistence type="predicted"/>
<keyword evidence="2" id="KW-1185">Reference proteome</keyword>
<reference evidence="1" key="2">
    <citation type="journal article" date="2023" name="Science">
        <title>Genomic signatures of disease resistance in endangered staghorn corals.</title>
        <authorList>
            <person name="Vollmer S.V."/>
            <person name="Selwyn J.D."/>
            <person name="Despard B.A."/>
            <person name="Roesel C.L."/>
        </authorList>
    </citation>
    <scope>NUCLEOTIDE SEQUENCE</scope>
    <source>
        <strain evidence="1">K2</strain>
    </source>
</reference>
<protein>
    <submittedName>
        <fullName evidence="1">Uncharacterized protein</fullName>
    </submittedName>
</protein>
<accession>A0AAD9QIH6</accession>
<gene>
    <name evidence="1" type="ORF">P5673_015279</name>
</gene>